<feature type="domain" description="Solute-binding protein family 3/N-terminal" evidence="3">
    <location>
        <begin position="40"/>
        <end position="260"/>
    </location>
</feature>
<dbReference type="GO" id="GO:0015276">
    <property type="term" value="F:ligand-gated monoatomic ion channel activity"/>
    <property type="evidence" value="ECO:0007669"/>
    <property type="project" value="InterPro"/>
</dbReference>
<accession>A0A941HXY2</accession>
<comment type="caution">
    <text evidence="5">The sequence shown here is derived from an EMBL/GenBank/DDBJ whole genome shotgun (WGS) entry which is preliminary data.</text>
</comment>
<dbReference type="SUPFAM" id="SSF53850">
    <property type="entry name" value="Periplasmic binding protein-like II"/>
    <property type="match status" value="1"/>
</dbReference>
<dbReference type="PROSITE" id="PS51257">
    <property type="entry name" value="PROKAR_LIPOPROTEIN"/>
    <property type="match status" value="1"/>
</dbReference>
<keyword evidence="6" id="KW-1185">Reference proteome</keyword>
<keyword evidence="1 2" id="KW-0732">Signal</keyword>
<dbReference type="Gene3D" id="3.40.190.10">
    <property type="entry name" value="Periplasmic binding protein-like II"/>
    <property type="match status" value="2"/>
</dbReference>
<dbReference type="InterPro" id="IPR001638">
    <property type="entry name" value="Solute-binding_3/MltF_N"/>
</dbReference>
<reference evidence="5" key="1">
    <citation type="submission" date="2021-04" db="EMBL/GenBank/DDBJ databases">
        <title>Phycicoccus avicenniae sp. nov., a novel endophytic actinomycetes isolated from branch of Avicennia mariana.</title>
        <authorList>
            <person name="Tuo L."/>
        </authorList>
    </citation>
    <scope>NUCLEOTIDE SEQUENCE</scope>
    <source>
        <strain evidence="5">BSK3Z-2</strain>
    </source>
</reference>
<dbReference type="Pfam" id="PF00497">
    <property type="entry name" value="SBP_bac_3"/>
    <property type="match status" value="1"/>
</dbReference>
<dbReference type="CDD" id="cd13624">
    <property type="entry name" value="PBP2_Arg_Lys_His"/>
    <property type="match status" value="1"/>
</dbReference>
<evidence type="ECO:0000313" key="6">
    <source>
        <dbReference type="Proteomes" id="UP000677016"/>
    </source>
</evidence>
<organism evidence="5 6">
    <name type="scientific">Phycicoccus avicenniae</name>
    <dbReference type="NCBI Taxonomy" id="2828860"/>
    <lineage>
        <taxon>Bacteria</taxon>
        <taxon>Bacillati</taxon>
        <taxon>Actinomycetota</taxon>
        <taxon>Actinomycetes</taxon>
        <taxon>Micrococcales</taxon>
        <taxon>Intrasporangiaceae</taxon>
        <taxon>Phycicoccus</taxon>
    </lineage>
</organism>
<evidence type="ECO:0000259" key="4">
    <source>
        <dbReference type="SMART" id="SM00079"/>
    </source>
</evidence>
<dbReference type="SMART" id="SM00062">
    <property type="entry name" value="PBPb"/>
    <property type="match status" value="1"/>
</dbReference>
<dbReference type="PANTHER" id="PTHR35936:SF38">
    <property type="entry name" value="GLUTAMINE-BINDING PERIPLASMIC PROTEIN"/>
    <property type="match status" value="1"/>
</dbReference>
<gene>
    <name evidence="5" type="ORF">KC207_03425</name>
</gene>
<protein>
    <submittedName>
        <fullName evidence="5">Basic amino acid ABC transporter substrate-binding protein</fullName>
    </submittedName>
</protein>
<dbReference type="InterPro" id="IPR001320">
    <property type="entry name" value="Iontro_rcpt_C"/>
</dbReference>
<proteinExistence type="predicted"/>
<name>A0A941HXY2_9MICO</name>
<feature type="domain" description="Ionotropic glutamate receptor C-terminal" evidence="4">
    <location>
        <begin position="40"/>
        <end position="259"/>
    </location>
</feature>
<dbReference type="GO" id="GO:0016020">
    <property type="term" value="C:membrane"/>
    <property type="evidence" value="ECO:0007669"/>
    <property type="project" value="InterPro"/>
</dbReference>
<evidence type="ECO:0000313" key="5">
    <source>
        <dbReference type="EMBL" id="MBR7742343.1"/>
    </source>
</evidence>
<dbReference type="SMART" id="SM00079">
    <property type="entry name" value="PBPe"/>
    <property type="match status" value="1"/>
</dbReference>
<sequence length="264" mass="28030">MNTRRMTSILAGGALALTASACATETTTSESGANLISEGTLTVCTSLPYEPFEFRQGNEVVGFDMAMMDAIAEANGLEKSVEVTGFDGIQSGQALNSGLCDVAAAGMTITDARAEAIDFSDPYFNATQALLTTDESITSLEDLSGMSLGVMTGTTGEIYAEENAPEDVEIRSFEDLGLQTQAVSNGQVDAIIQDNGPLLDYANKNEGTFVTAEFETGEEYGFAVRKDGNDELLASINEVIATVQEDGTYDEIYTEWFGQAPESE</sequence>
<dbReference type="AlphaFoldDB" id="A0A941HXY2"/>
<evidence type="ECO:0000256" key="2">
    <source>
        <dbReference type="SAM" id="SignalP"/>
    </source>
</evidence>
<dbReference type="RefSeq" id="WP_211601489.1">
    <property type="nucleotide sequence ID" value="NZ_JAGSNF010000003.1"/>
</dbReference>
<dbReference type="EMBL" id="JAGSNF010000003">
    <property type="protein sequence ID" value="MBR7742343.1"/>
    <property type="molecule type" value="Genomic_DNA"/>
</dbReference>
<dbReference type="Proteomes" id="UP000677016">
    <property type="component" value="Unassembled WGS sequence"/>
</dbReference>
<evidence type="ECO:0000256" key="1">
    <source>
        <dbReference type="ARBA" id="ARBA00022729"/>
    </source>
</evidence>
<dbReference type="PANTHER" id="PTHR35936">
    <property type="entry name" value="MEMBRANE-BOUND LYTIC MUREIN TRANSGLYCOSYLASE F"/>
    <property type="match status" value="1"/>
</dbReference>
<evidence type="ECO:0000259" key="3">
    <source>
        <dbReference type="SMART" id="SM00062"/>
    </source>
</evidence>
<feature type="chain" id="PRO_5037025839" evidence="2">
    <location>
        <begin position="24"/>
        <end position="264"/>
    </location>
</feature>
<feature type="signal peptide" evidence="2">
    <location>
        <begin position="1"/>
        <end position="23"/>
    </location>
</feature>